<evidence type="ECO:0008006" key="5">
    <source>
        <dbReference type="Google" id="ProtNLM"/>
    </source>
</evidence>
<evidence type="ECO:0000256" key="1">
    <source>
        <dbReference type="ARBA" id="ARBA00022729"/>
    </source>
</evidence>
<feature type="chain" id="PRO_5012146805" description="FAS1 domain-containing protein" evidence="2">
    <location>
        <begin position="23"/>
        <end position="209"/>
    </location>
</feature>
<dbReference type="AlphaFoldDB" id="A0A1Y2ELF3"/>
<evidence type="ECO:0000313" key="3">
    <source>
        <dbReference type="EMBL" id="ORY72382.1"/>
    </source>
</evidence>
<reference evidence="3 4" key="1">
    <citation type="submission" date="2016-07" db="EMBL/GenBank/DDBJ databases">
        <title>Pervasive Adenine N6-methylation of Active Genes in Fungi.</title>
        <authorList>
            <consortium name="DOE Joint Genome Institute"/>
            <person name="Mondo S.J."/>
            <person name="Dannebaum R.O."/>
            <person name="Kuo R.C."/>
            <person name="Labutti K."/>
            <person name="Haridas S."/>
            <person name="Kuo A."/>
            <person name="Salamov A."/>
            <person name="Ahrendt S.R."/>
            <person name="Lipzen A."/>
            <person name="Sullivan W."/>
            <person name="Andreopoulos W.B."/>
            <person name="Clum A."/>
            <person name="Lindquist E."/>
            <person name="Daum C."/>
            <person name="Ramamoorthy G.K."/>
            <person name="Gryganskyi A."/>
            <person name="Culley D."/>
            <person name="Magnuson J.K."/>
            <person name="James T.Y."/>
            <person name="O'Malley M.A."/>
            <person name="Stajich J.E."/>
            <person name="Spatafora J.W."/>
            <person name="Visel A."/>
            <person name="Grigoriev I.V."/>
        </authorList>
    </citation>
    <scope>NUCLEOTIDE SEQUENCE [LARGE SCALE GENOMIC DNA]</scope>
    <source>
        <strain evidence="3 4">62-1032</strain>
    </source>
</reference>
<dbReference type="PANTHER" id="PTHR28156:SF1">
    <property type="entry name" value="FAS1 DOMAIN-CONTAINING PROTEIN YDR262W"/>
    <property type="match status" value="1"/>
</dbReference>
<accession>A0A1Y2ELF3</accession>
<proteinExistence type="predicted"/>
<dbReference type="PANTHER" id="PTHR28156">
    <property type="entry name" value="FAS1 DOMAIN-CONTAINING PROTEIN YDR262W"/>
    <property type="match status" value="1"/>
</dbReference>
<dbReference type="EMBL" id="MCGR01000052">
    <property type="protein sequence ID" value="ORY72382.1"/>
    <property type="molecule type" value="Genomic_DNA"/>
</dbReference>
<feature type="signal peptide" evidence="2">
    <location>
        <begin position="1"/>
        <end position="22"/>
    </location>
</feature>
<evidence type="ECO:0000313" key="4">
    <source>
        <dbReference type="Proteomes" id="UP000193467"/>
    </source>
</evidence>
<protein>
    <recommendedName>
        <fullName evidence="5">FAS1 domain-containing protein</fullName>
    </recommendedName>
</protein>
<keyword evidence="4" id="KW-1185">Reference proteome</keyword>
<sequence length="209" mass="22334">MLSARLFLASIASFCTLAAATGQQQPLMAQDGPSPFTASKPDLAALLTRSSKTSMFYDYARDSSTVSKLLAAPWIGSGAKSTVLCPLNSAILALSRKPHQGPPTVDDAGTIISNKMLGGSEEEEKERAAYLEKWVQLHIVTDVVDLDGEVWEGKEWQTLVDERKVSFAVSGENGEGRKVLPGDLEIVGVEEASNGLLLLIAGTLSLEQE</sequence>
<evidence type="ECO:0000256" key="2">
    <source>
        <dbReference type="SAM" id="SignalP"/>
    </source>
</evidence>
<dbReference type="OrthoDB" id="2534097at2759"/>
<dbReference type="InterPro" id="IPR040200">
    <property type="entry name" value="Mug57-like"/>
</dbReference>
<comment type="caution">
    <text evidence="3">The sequence shown here is derived from an EMBL/GenBank/DDBJ whole genome shotgun (WGS) entry which is preliminary data.</text>
</comment>
<dbReference type="STRING" id="106004.A0A1Y2ELF3"/>
<dbReference type="SUPFAM" id="SSF82153">
    <property type="entry name" value="FAS1 domain"/>
    <property type="match status" value="1"/>
</dbReference>
<name>A0A1Y2ELF3_9BASI</name>
<organism evidence="3 4">
    <name type="scientific">Leucosporidium creatinivorum</name>
    <dbReference type="NCBI Taxonomy" id="106004"/>
    <lineage>
        <taxon>Eukaryota</taxon>
        <taxon>Fungi</taxon>
        <taxon>Dikarya</taxon>
        <taxon>Basidiomycota</taxon>
        <taxon>Pucciniomycotina</taxon>
        <taxon>Microbotryomycetes</taxon>
        <taxon>Leucosporidiales</taxon>
        <taxon>Leucosporidium</taxon>
    </lineage>
</organism>
<dbReference type="Proteomes" id="UP000193467">
    <property type="component" value="Unassembled WGS sequence"/>
</dbReference>
<dbReference type="InterPro" id="IPR036378">
    <property type="entry name" value="FAS1_dom_sf"/>
</dbReference>
<keyword evidence="1 2" id="KW-0732">Signal</keyword>
<gene>
    <name evidence="3" type="ORF">BCR35DRAFT_354383</name>
</gene>
<dbReference type="InParanoid" id="A0A1Y2ELF3"/>